<keyword evidence="2" id="KW-1185">Reference proteome</keyword>
<dbReference type="EMBL" id="FUZF01000011">
    <property type="protein sequence ID" value="SKB82636.1"/>
    <property type="molecule type" value="Genomic_DNA"/>
</dbReference>
<evidence type="ECO:0000313" key="1">
    <source>
        <dbReference type="EMBL" id="SKB82636.1"/>
    </source>
</evidence>
<evidence type="ECO:0008006" key="3">
    <source>
        <dbReference type="Google" id="ProtNLM"/>
    </source>
</evidence>
<gene>
    <name evidence="1" type="ORF">SAMN05660841_02538</name>
</gene>
<reference evidence="2" key="1">
    <citation type="submission" date="2017-02" db="EMBL/GenBank/DDBJ databases">
        <authorList>
            <person name="Varghese N."/>
            <person name="Submissions S."/>
        </authorList>
    </citation>
    <scope>NUCLEOTIDE SEQUENCE [LARGE SCALE GENOMIC DNA]</scope>
    <source>
        <strain evidence="2">DSM 24091</strain>
    </source>
</reference>
<sequence length="204" mass="22590">MNLSHLKMATICATLSFSVGMTTFVSCNQPKASASDEKTNTNTSNTESPVADSLKVENLAIDLKKLKPLDATEFKAKFSKTFHGFQLTDIQAYEDNEKGSSAYAMYENGENHIYLSIADGAGAGAEKVRENMISYLEIKKDVQPGDKTTIVEYKGWQSFFDESMFESDKMTAIHYLEGNRYNVVAQGTGVTLAEMKSFLDKLNL</sequence>
<dbReference type="PROSITE" id="PS51257">
    <property type="entry name" value="PROKAR_LIPOPROTEIN"/>
    <property type="match status" value="1"/>
</dbReference>
<protein>
    <recommendedName>
        <fullName evidence="3">DUF4367 domain-containing protein</fullName>
    </recommendedName>
</protein>
<evidence type="ECO:0000313" key="2">
    <source>
        <dbReference type="Proteomes" id="UP000190150"/>
    </source>
</evidence>
<name>A0A1T5EFE9_9SPHI</name>
<dbReference type="AlphaFoldDB" id="A0A1T5EFE9"/>
<proteinExistence type="predicted"/>
<accession>A0A1T5EFE9</accession>
<dbReference type="Proteomes" id="UP000190150">
    <property type="component" value="Unassembled WGS sequence"/>
</dbReference>
<organism evidence="1 2">
    <name type="scientific">Sphingobacterium nematocida</name>
    <dbReference type="NCBI Taxonomy" id="1513896"/>
    <lineage>
        <taxon>Bacteria</taxon>
        <taxon>Pseudomonadati</taxon>
        <taxon>Bacteroidota</taxon>
        <taxon>Sphingobacteriia</taxon>
        <taxon>Sphingobacteriales</taxon>
        <taxon>Sphingobacteriaceae</taxon>
        <taxon>Sphingobacterium</taxon>
    </lineage>
</organism>